<organism evidence="1 2">
    <name type="scientific">Salinicola rhizosphaerae</name>
    <dbReference type="NCBI Taxonomy" id="1443141"/>
    <lineage>
        <taxon>Bacteria</taxon>
        <taxon>Pseudomonadati</taxon>
        <taxon>Pseudomonadota</taxon>
        <taxon>Gammaproteobacteria</taxon>
        <taxon>Oceanospirillales</taxon>
        <taxon>Halomonadaceae</taxon>
        <taxon>Salinicola</taxon>
    </lineage>
</organism>
<evidence type="ECO:0000313" key="1">
    <source>
        <dbReference type="EMBL" id="GHB23016.1"/>
    </source>
</evidence>
<gene>
    <name evidence="1" type="ORF">GCM10009038_22550</name>
</gene>
<comment type="caution">
    <text evidence="1">The sequence shown here is derived from an EMBL/GenBank/DDBJ whole genome shotgun (WGS) entry which is preliminary data.</text>
</comment>
<dbReference type="Proteomes" id="UP000646745">
    <property type="component" value="Unassembled WGS sequence"/>
</dbReference>
<accession>A0ABQ3E1U8</accession>
<name>A0ABQ3E1U8_9GAMM</name>
<reference evidence="2" key="1">
    <citation type="journal article" date="2019" name="Int. J. Syst. Evol. Microbiol.">
        <title>The Global Catalogue of Microorganisms (GCM) 10K type strain sequencing project: providing services to taxonomists for standard genome sequencing and annotation.</title>
        <authorList>
            <consortium name="The Broad Institute Genomics Platform"/>
            <consortium name="The Broad Institute Genome Sequencing Center for Infectious Disease"/>
            <person name="Wu L."/>
            <person name="Ma J."/>
        </authorList>
    </citation>
    <scope>NUCLEOTIDE SEQUENCE [LARGE SCALE GENOMIC DNA]</scope>
    <source>
        <strain evidence="2">KCTC 32998</strain>
    </source>
</reference>
<protein>
    <submittedName>
        <fullName evidence="1">Uncharacterized protein</fullName>
    </submittedName>
</protein>
<dbReference type="EMBL" id="BMZI01000004">
    <property type="protein sequence ID" value="GHB23016.1"/>
    <property type="molecule type" value="Genomic_DNA"/>
</dbReference>
<sequence length="42" mass="4573">MLTVAAAIQAAAAETTLEEGHKLLEEAVARNRNCPDYGNEWD</sequence>
<proteinExistence type="predicted"/>
<keyword evidence="2" id="KW-1185">Reference proteome</keyword>
<evidence type="ECO:0000313" key="2">
    <source>
        <dbReference type="Proteomes" id="UP000646745"/>
    </source>
</evidence>